<evidence type="ECO:0000256" key="9">
    <source>
        <dbReference type="ARBA" id="ARBA00023160"/>
    </source>
</evidence>
<feature type="compositionally biased region" description="Basic and acidic residues" evidence="11">
    <location>
        <begin position="276"/>
        <end position="285"/>
    </location>
</feature>
<keyword evidence="2 10" id="KW-0444">Lipid biosynthesis</keyword>
<evidence type="ECO:0000256" key="6">
    <source>
        <dbReference type="ARBA" id="ARBA00022989"/>
    </source>
</evidence>
<dbReference type="PANTHER" id="PTHR11157:SF69">
    <property type="entry name" value="ELONGATION OF VERY LONG CHAIN FATTY ACIDS PROTEIN 7"/>
    <property type="match status" value="1"/>
</dbReference>
<evidence type="ECO:0000256" key="7">
    <source>
        <dbReference type="ARBA" id="ARBA00023098"/>
    </source>
</evidence>
<keyword evidence="7 10" id="KW-0443">Lipid metabolism</keyword>
<keyword evidence="4 10" id="KW-0812">Transmembrane</keyword>
<dbReference type="GO" id="GO:0019367">
    <property type="term" value="P:fatty acid elongation, saturated fatty acid"/>
    <property type="evidence" value="ECO:0007669"/>
    <property type="project" value="TreeGrafter"/>
</dbReference>
<keyword evidence="6 10" id="KW-1133">Transmembrane helix</keyword>
<dbReference type="EC" id="2.3.1.199" evidence="10"/>
<organism evidence="12">
    <name type="scientific">Lygus hesperus</name>
    <name type="common">Western plant bug</name>
    <dbReference type="NCBI Taxonomy" id="30085"/>
    <lineage>
        <taxon>Eukaryota</taxon>
        <taxon>Metazoa</taxon>
        <taxon>Ecdysozoa</taxon>
        <taxon>Arthropoda</taxon>
        <taxon>Hexapoda</taxon>
        <taxon>Insecta</taxon>
        <taxon>Pterygota</taxon>
        <taxon>Neoptera</taxon>
        <taxon>Paraneoptera</taxon>
        <taxon>Hemiptera</taxon>
        <taxon>Heteroptera</taxon>
        <taxon>Panheteroptera</taxon>
        <taxon>Cimicomorpha</taxon>
        <taxon>Miridae</taxon>
        <taxon>Mirini</taxon>
        <taxon>Lygus</taxon>
    </lineage>
</organism>
<keyword evidence="3 10" id="KW-0808">Transferase</keyword>
<evidence type="ECO:0000313" key="12">
    <source>
        <dbReference type="EMBL" id="JAQ03778.1"/>
    </source>
</evidence>
<reference evidence="12" key="1">
    <citation type="journal article" date="2016" name="Gigascience">
        <title>De novo construction of an expanded transcriptome assembly for the western tarnished plant bug, Lygus hesperus.</title>
        <authorList>
            <person name="Tassone E.E."/>
            <person name="Geib S.M."/>
            <person name="Hall B."/>
            <person name="Fabrick J.A."/>
            <person name="Brent C.S."/>
            <person name="Hull J.J."/>
        </authorList>
    </citation>
    <scope>NUCLEOTIDE SEQUENCE</scope>
</reference>
<dbReference type="PANTHER" id="PTHR11157">
    <property type="entry name" value="FATTY ACID ACYL TRANSFERASE-RELATED"/>
    <property type="match status" value="1"/>
</dbReference>
<feature type="transmembrane region" description="Helical" evidence="10">
    <location>
        <begin position="204"/>
        <end position="222"/>
    </location>
</feature>
<evidence type="ECO:0000256" key="10">
    <source>
        <dbReference type="RuleBase" id="RU361115"/>
    </source>
</evidence>
<evidence type="ECO:0000256" key="11">
    <source>
        <dbReference type="SAM" id="MobiDB-lite"/>
    </source>
</evidence>
<keyword evidence="8 10" id="KW-0472">Membrane</keyword>
<dbReference type="AlphaFoldDB" id="A0A146L5S0"/>
<dbReference type="EMBL" id="GDHC01014851">
    <property type="protein sequence ID" value="JAQ03778.1"/>
    <property type="molecule type" value="Transcribed_RNA"/>
</dbReference>
<dbReference type="GO" id="GO:0005789">
    <property type="term" value="C:endoplasmic reticulum membrane"/>
    <property type="evidence" value="ECO:0007669"/>
    <property type="project" value="TreeGrafter"/>
</dbReference>
<dbReference type="GO" id="GO:0030148">
    <property type="term" value="P:sphingolipid biosynthetic process"/>
    <property type="evidence" value="ECO:0007669"/>
    <property type="project" value="TreeGrafter"/>
</dbReference>
<evidence type="ECO:0000256" key="2">
    <source>
        <dbReference type="ARBA" id="ARBA00022516"/>
    </source>
</evidence>
<protein>
    <recommendedName>
        <fullName evidence="10">Elongation of very long chain fatty acids protein</fullName>
        <ecNumber evidence="10">2.3.1.199</ecNumber>
    </recommendedName>
    <alternativeName>
        <fullName evidence="10">Very-long-chain 3-oxoacyl-CoA synthase</fullName>
    </alternativeName>
</protein>
<feature type="transmembrane region" description="Helical" evidence="10">
    <location>
        <begin position="234"/>
        <end position="253"/>
    </location>
</feature>
<dbReference type="GO" id="GO:0009922">
    <property type="term" value="F:fatty acid elongase activity"/>
    <property type="evidence" value="ECO:0007669"/>
    <property type="project" value="UniProtKB-EC"/>
</dbReference>
<evidence type="ECO:0000256" key="5">
    <source>
        <dbReference type="ARBA" id="ARBA00022832"/>
    </source>
</evidence>
<accession>A0A146L5S0</accession>
<keyword evidence="9 10" id="KW-0275">Fatty acid biosynthesis</keyword>
<comment type="subcellular location">
    <subcellularLocation>
        <location evidence="1">Membrane</location>
        <topology evidence="1">Multi-pass membrane protein</topology>
    </subcellularLocation>
</comment>
<keyword evidence="5 10" id="KW-0276">Fatty acid metabolism</keyword>
<evidence type="ECO:0000256" key="4">
    <source>
        <dbReference type="ARBA" id="ARBA00022692"/>
    </source>
</evidence>
<feature type="transmembrane region" description="Helical" evidence="10">
    <location>
        <begin position="170"/>
        <end position="192"/>
    </location>
</feature>
<dbReference type="InterPro" id="IPR002076">
    <property type="entry name" value="ELO_fam"/>
</dbReference>
<evidence type="ECO:0000256" key="1">
    <source>
        <dbReference type="ARBA" id="ARBA00004141"/>
    </source>
</evidence>
<evidence type="ECO:0000256" key="3">
    <source>
        <dbReference type="ARBA" id="ARBA00022679"/>
    </source>
</evidence>
<feature type="region of interest" description="Disordered" evidence="11">
    <location>
        <begin position="276"/>
        <end position="303"/>
    </location>
</feature>
<proteinExistence type="inferred from homology"/>
<dbReference type="GO" id="GO:0042761">
    <property type="term" value="P:very long-chain fatty acid biosynthetic process"/>
    <property type="evidence" value="ECO:0007669"/>
    <property type="project" value="TreeGrafter"/>
</dbReference>
<dbReference type="Pfam" id="PF01151">
    <property type="entry name" value="ELO"/>
    <property type="match status" value="1"/>
</dbReference>
<sequence length="303" mass="35761">MSFVWSALDAFHELLDTHGDPRMKGYPLMDTPWPTFALMVTYIFGVKYFGPKLMEKRKPFELKRVLIFYNLVEIVISIIALYEAYVVGWFTHYSWRCQPIDRSDTPLNRRLVRGVWLYYISKFIELFDTIFFVMRKKNDQVSKLHVYHHSIMPFNTWVTAKFLPGGHATFGGVLNSFVHVIMYTYYLLAALGPSMRKYLWWKKYLTVLQMGQFVFIFFHAMQPLFIDCDFPRPYAYFTLFQAGVFLILFKNFYDNAYEDGTKKVAVTAARTDDSEICSKEEKPHQENMATRKRKATSKVEASR</sequence>
<name>A0A146L5S0_LYGHE</name>
<dbReference type="GO" id="GO:0034625">
    <property type="term" value="P:fatty acid elongation, monounsaturated fatty acid"/>
    <property type="evidence" value="ECO:0007669"/>
    <property type="project" value="TreeGrafter"/>
</dbReference>
<feature type="transmembrane region" description="Helical" evidence="10">
    <location>
        <begin position="71"/>
        <end position="95"/>
    </location>
</feature>
<gene>
    <name evidence="12" type="primary">AAEL008004_26</name>
    <name evidence="12" type="ORF">g.62128</name>
</gene>
<comment type="similarity">
    <text evidence="10">Belongs to the ELO family.</text>
</comment>
<feature type="transmembrane region" description="Helical" evidence="10">
    <location>
        <begin position="33"/>
        <end position="50"/>
    </location>
</feature>
<comment type="catalytic activity">
    <reaction evidence="10">
        <text>a very-long-chain acyl-CoA + malonyl-CoA + H(+) = a very-long-chain 3-oxoacyl-CoA + CO2 + CoA</text>
        <dbReference type="Rhea" id="RHEA:32727"/>
        <dbReference type="ChEBI" id="CHEBI:15378"/>
        <dbReference type="ChEBI" id="CHEBI:16526"/>
        <dbReference type="ChEBI" id="CHEBI:57287"/>
        <dbReference type="ChEBI" id="CHEBI:57384"/>
        <dbReference type="ChEBI" id="CHEBI:90725"/>
        <dbReference type="ChEBI" id="CHEBI:90736"/>
        <dbReference type="EC" id="2.3.1.199"/>
    </reaction>
</comment>
<dbReference type="GO" id="GO:0034626">
    <property type="term" value="P:fatty acid elongation, polyunsaturated fatty acid"/>
    <property type="evidence" value="ECO:0007669"/>
    <property type="project" value="TreeGrafter"/>
</dbReference>
<evidence type="ECO:0000256" key="8">
    <source>
        <dbReference type="ARBA" id="ARBA00023136"/>
    </source>
</evidence>